<dbReference type="GeneID" id="30208715"/>
<dbReference type="RefSeq" id="XP_019047700.1">
    <property type="nucleotide sequence ID" value="XM_019190952.1"/>
</dbReference>
<evidence type="ECO:0000313" key="3">
    <source>
        <dbReference type="EMBL" id="WVW78977.1"/>
    </source>
</evidence>
<accession>A0A1B9G6J1</accession>
<dbReference type="KEGG" id="kbi:30208715"/>
<evidence type="ECO:0000313" key="2">
    <source>
        <dbReference type="EMBL" id="OCF26630.1"/>
    </source>
</evidence>
<dbReference type="EMBL" id="CP144541">
    <property type="protein sequence ID" value="WVW78977.1"/>
    <property type="molecule type" value="Genomic_DNA"/>
</dbReference>
<reference evidence="2" key="3">
    <citation type="submission" date="2014-01" db="EMBL/GenBank/DDBJ databases">
        <title>Evolution of pathogenesis and genome organization in the Tremellales.</title>
        <authorList>
            <person name="Cuomo C."/>
            <person name="Litvintseva A."/>
            <person name="Heitman J."/>
            <person name="Chen Y."/>
            <person name="Sun S."/>
            <person name="Springer D."/>
            <person name="Dromer F."/>
            <person name="Young S."/>
            <person name="Zeng Q."/>
            <person name="Chapman S."/>
            <person name="Gujja S."/>
            <person name="Saif S."/>
            <person name="Birren B."/>
        </authorList>
    </citation>
    <scope>NUCLEOTIDE SEQUENCE</scope>
    <source>
        <strain evidence="2">CBS 10118</strain>
    </source>
</reference>
<keyword evidence="4" id="KW-1185">Reference proteome</keyword>
<evidence type="ECO:0000313" key="4">
    <source>
        <dbReference type="Proteomes" id="UP000092730"/>
    </source>
</evidence>
<dbReference type="AlphaFoldDB" id="A0A1B9G6J1"/>
<gene>
    <name evidence="2" type="ORF">I302_04316</name>
    <name evidence="3" type="ORF">I302_100940</name>
</gene>
<dbReference type="EMBL" id="KI894020">
    <property type="protein sequence ID" value="OCF26630.1"/>
    <property type="molecule type" value="Genomic_DNA"/>
</dbReference>
<reference evidence="2" key="1">
    <citation type="submission" date="2013-07" db="EMBL/GenBank/DDBJ databases">
        <title>The Genome Sequence of Cryptococcus bestiolae CBS10118.</title>
        <authorList>
            <consortium name="The Broad Institute Genome Sequencing Platform"/>
            <person name="Cuomo C."/>
            <person name="Litvintseva A."/>
            <person name="Chen Y."/>
            <person name="Heitman J."/>
            <person name="Sun S."/>
            <person name="Springer D."/>
            <person name="Dromer F."/>
            <person name="Young S.K."/>
            <person name="Zeng Q."/>
            <person name="Gargeya S."/>
            <person name="Fitzgerald M."/>
            <person name="Abouelleil A."/>
            <person name="Alvarado L."/>
            <person name="Berlin A.M."/>
            <person name="Chapman S.B."/>
            <person name="Dewar J."/>
            <person name="Goldberg J."/>
            <person name="Griggs A."/>
            <person name="Gujja S."/>
            <person name="Hansen M."/>
            <person name="Howarth C."/>
            <person name="Imamovic A."/>
            <person name="Larimer J."/>
            <person name="McCowan C."/>
            <person name="Murphy C."/>
            <person name="Pearson M."/>
            <person name="Priest M."/>
            <person name="Roberts A."/>
            <person name="Saif S."/>
            <person name="Shea T."/>
            <person name="Sykes S."/>
            <person name="Wortman J."/>
            <person name="Nusbaum C."/>
            <person name="Birren B."/>
        </authorList>
    </citation>
    <scope>NUCLEOTIDE SEQUENCE [LARGE SCALE GENOMIC DNA]</scope>
    <source>
        <strain evidence="2">CBS 10118</strain>
    </source>
</reference>
<evidence type="ECO:0000256" key="1">
    <source>
        <dbReference type="SAM" id="MobiDB-lite"/>
    </source>
</evidence>
<proteinExistence type="predicted"/>
<feature type="region of interest" description="Disordered" evidence="1">
    <location>
        <begin position="139"/>
        <end position="166"/>
    </location>
</feature>
<feature type="region of interest" description="Disordered" evidence="1">
    <location>
        <begin position="1"/>
        <end position="41"/>
    </location>
</feature>
<sequence>MDSRSGQMQEAERAASELEERLKRSQIPETRSLLLPRGKEKGRHLSTKLASILRPKDDSSAPSFVILSYIKTGAQPSSAPSSKRRTGLAGDQGAIGQILVCRTGRFSTSHGIEPKSHEGLMNAELHKFRSVLSTNLMNRGGPIHRPLPGGSCESGSSRDQPSDYVAKTQEWEQDLGQYAERCLARTKEALPDWKKNGIATLALSGSQLYSIAPKTARRLNVLDWDGYHDFLMKSIADISDPNRSSPASLTLRPKRPTSGHQKLQDASSFTSAEQKCLNGLDTKRTAFLANHQQDLRTVESTAR</sequence>
<dbReference type="Proteomes" id="UP000092730">
    <property type="component" value="Chromosome 1"/>
</dbReference>
<dbReference type="VEuPathDB" id="FungiDB:I302_04316"/>
<name>A0A1B9G6J1_9TREE</name>
<reference evidence="3" key="2">
    <citation type="submission" date="2013-07" db="EMBL/GenBank/DDBJ databases">
        <authorList>
            <consortium name="The Broad Institute Genome Sequencing Platform"/>
            <person name="Cuomo C."/>
            <person name="Litvintseva A."/>
            <person name="Chen Y."/>
            <person name="Heitman J."/>
            <person name="Sun S."/>
            <person name="Springer D."/>
            <person name="Dromer F."/>
            <person name="Young S.K."/>
            <person name="Zeng Q."/>
            <person name="Gargeya S."/>
            <person name="Fitzgerald M."/>
            <person name="Abouelleil A."/>
            <person name="Alvarado L."/>
            <person name="Berlin A.M."/>
            <person name="Chapman S.B."/>
            <person name="Dewar J."/>
            <person name="Goldberg J."/>
            <person name="Griggs A."/>
            <person name="Gujja S."/>
            <person name="Hansen M."/>
            <person name="Howarth C."/>
            <person name="Imamovic A."/>
            <person name="Larimer J."/>
            <person name="McCowan C."/>
            <person name="Murphy C."/>
            <person name="Pearson M."/>
            <person name="Priest M."/>
            <person name="Roberts A."/>
            <person name="Saif S."/>
            <person name="Shea T."/>
            <person name="Sykes S."/>
            <person name="Wortman J."/>
            <person name="Nusbaum C."/>
            <person name="Birren B."/>
        </authorList>
    </citation>
    <scope>NUCLEOTIDE SEQUENCE</scope>
    <source>
        <strain evidence="3">CBS 10118</strain>
    </source>
</reference>
<organism evidence="2">
    <name type="scientific">Kwoniella bestiolae CBS 10118</name>
    <dbReference type="NCBI Taxonomy" id="1296100"/>
    <lineage>
        <taxon>Eukaryota</taxon>
        <taxon>Fungi</taxon>
        <taxon>Dikarya</taxon>
        <taxon>Basidiomycota</taxon>
        <taxon>Agaricomycotina</taxon>
        <taxon>Tremellomycetes</taxon>
        <taxon>Tremellales</taxon>
        <taxon>Cryptococcaceae</taxon>
        <taxon>Kwoniella</taxon>
    </lineage>
</organism>
<feature type="compositionally biased region" description="Basic and acidic residues" evidence="1">
    <location>
        <begin position="10"/>
        <end position="23"/>
    </location>
</feature>
<protein>
    <submittedName>
        <fullName evidence="2">Uncharacterized protein</fullName>
    </submittedName>
</protein>
<reference evidence="3" key="4">
    <citation type="submission" date="2024-02" db="EMBL/GenBank/DDBJ databases">
        <title>Comparative genomics of Cryptococcus and Kwoniella reveals pathogenesis evolution and contrasting modes of karyotype evolution via chromosome fusion or intercentromeric recombination.</title>
        <authorList>
            <person name="Coelho M.A."/>
            <person name="David-Palma M."/>
            <person name="Shea T."/>
            <person name="Bowers K."/>
            <person name="McGinley-Smith S."/>
            <person name="Mohammad A.W."/>
            <person name="Gnirke A."/>
            <person name="Yurkov A.M."/>
            <person name="Nowrousian M."/>
            <person name="Sun S."/>
            <person name="Cuomo C.A."/>
            <person name="Heitman J."/>
        </authorList>
    </citation>
    <scope>NUCLEOTIDE SEQUENCE</scope>
    <source>
        <strain evidence="3">CBS 10118</strain>
    </source>
</reference>
<feature type="region of interest" description="Disordered" evidence="1">
    <location>
        <begin position="241"/>
        <end position="270"/>
    </location>
</feature>
<feature type="compositionally biased region" description="Polar residues" evidence="1">
    <location>
        <begin position="258"/>
        <end position="270"/>
    </location>
</feature>